<name>A0AAW0GVR7_9APHY</name>
<dbReference type="GO" id="GO:0005739">
    <property type="term" value="C:mitochondrion"/>
    <property type="evidence" value="ECO:0007669"/>
    <property type="project" value="UniProtKB-SubCell"/>
</dbReference>
<dbReference type="PANTHER" id="PTHR11085:SF10">
    <property type="entry name" value="NAD-DEPENDENT PROTEIN DEACYLASE SIRTUIN-5, MITOCHONDRIAL-RELATED"/>
    <property type="match status" value="1"/>
</dbReference>
<dbReference type="InterPro" id="IPR050134">
    <property type="entry name" value="NAD-dep_sirtuin_deacylases"/>
</dbReference>
<organism evidence="8 9">
    <name type="scientific">Cerrena zonata</name>
    <dbReference type="NCBI Taxonomy" id="2478898"/>
    <lineage>
        <taxon>Eukaryota</taxon>
        <taxon>Fungi</taxon>
        <taxon>Dikarya</taxon>
        <taxon>Basidiomycota</taxon>
        <taxon>Agaricomycotina</taxon>
        <taxon>Agaricomycetes</taxon>
        <taxon>Polyporales</taxon>
        <taxon>Cerrenaceae</taxon>
        <taxon>Cerrena</taxon>
    </lineage>
</organism>
<feature type="binding site" evidence="6">
    <location>
        <position position="219"/>
    </location>
    <ligand>
        <name>Zn(2+)</name>
        <dbReference type="ChEBI" id="CHEBI:29105"/>
    </ligand>
</feature>
<dbReference type="GO" id="GO:0046872">
    <property type="term" value="F:metal ion binding"/>
    <property type="evidence" value="ECO:0007669"/>
    <property type="project" value="UniProtKB-KW"/>
</dbReference>
<evidence type="ECO:0000313" key="8">
    <source>
        <dbReference type="EMBL" id="KAK7696302.1"/>
    </source>
</evidence>
<evidence type="ECO:0000256" key="1">
    <source>
        <dbReference type="ARBA" id="ARBA00004173"/>
    </source>
</evidence>
<evidence type="ECO:0000256" key="4">
    <source>
        <dbReference type="ARBA" id="ARBA00023027"/>
    </source>
</evidence>
<dbReference type="InterPro" id="IPR026590">
    <property type="entry name" value="Ssirtuin_cat_dom"/>
</dbReference>
<dbReference type="Proteomes" id="UP001385951">
    <property type="component" value="Unassembled WGS sequence"/>
</dbReference>
<dbReference type="PANTHER" id="PTHR11085">
    <property type="entry name" value="NAD-DEPENDENT PROTEIN DEACYLASE SIRTUIN-5, MITOCHONDRIAL-RELATED"/>
    <property type="match status" value="1"/>
</dbReference>
<evidence type="ECO:0000259" key="7">
    <source>
        <dbReference type="PROSITE" id="PS50305"/>
    </source>
</evidence>
<keyword evidence="6" id="KW-0862">Zinc</keyword>
<gene>
    <name evidence="8" type="ORF">QCA50_000956</name>
</gene>
<dbReference type="Pfam" id="PF02146">
    <property type="entry name" value="SIR2"/>
    <property type="match status" value="2"/>
</dbReference>
<evidence type="ECO:0000256" key="3">
    <source>
        <dbReference type="ARBA" id="ARBA00022679"/>
    </source>
</evidence>
<protein>
    <recommendedName>
        <fullName evidence="7">Deacetylase sirtuin-type domain-containing protein</fullName>
    </recommendedName>
</protein>
<dbReference type="Gene3D" id="3.40.50.1220">
    <property type="entry name" value="TPP-binding domain"/>
    <property type="match status" value="1"/>
</dbReference>
<accession>A0AAW0GVR7</accession>
<dbReference type="AlphaFoldDB" id="A0AAW0GVR7"/>
<comment type="similarity">
    <text evidence="2">Belongs to the sirtuin family. Class I subfamily.</text>
</comment>
<dbReference type="GO" id="GO:0017136">
    <property type="term" value="F:histone deacetylase activity, NAD-dependent"/>
    <property type="evidence" value="ECO:0007669"/>
    <property type="project" value="TreeGrafter"/>
</dbReference>
<feature type="binding site" evidence="6">
    <location>
        <position position="173"/>
    </location>
    <ligand>
        <name>Zn(2+)</name>
        <dbReference type="ChEBI" id="CHEBI:29105"/>
    </ligand>
</feature>
<feature type="domain" description="Deacetylase sirtuin-type" evidence="7">
    <location>
        <begin position="15"/>
        <end position="314"/>
    </location>
</feature>
<evidence type="ECO:0000313" key="9">
    <source>
        <dbReference type="Proteomes" id="UP001385951"/>
    </source>
</evidence>
<comment type="subcellular location">
    <subcellularLocation>
        <location evidence="1">Mitochondrion</location>
    </subcellularLocation>
</comment>
<comment type="caution">
    <text evidence="8">The sequence shown here is derived from an EMBL/GenBank/DDBJ whole genome shotgun (WGS) entry which is preliminary data.</text>
</comment>
<feature type="active site" description="Proton acceptor" evidence="6">
    <location>
        <position position="165"/>
    </location>
</feature>
<dbReference type="GO" id="GO:0005634">
    <property type="term" value="C:nucleus"/>
    <property type="evidence" value="ECO:0007669"/>
    <property type="project" value="TreeGrafter"/>
</dbReference>
<dbReference type="InterPro" id="IPR029035">
    <property type="entry name" value="DHS-like_NAD/FAD-binding_dom"/>
</dbReference>
<reference evidence="8 9" key="1">
    <citation type="submission" date="2022-09" db="EMBL/GenBank/DDBJ databases">
        <authorList>
            <person name="Palmer J.M."/>
        </authorList>
    </citation>
    <scope>NUCLEOTIDE SEQUENCE [LARGE SCALE GENOMIC DNA]</scope>
    <source>
        <strain evidence="8 9">DSM 7382</strain>
    </source>
</reference>
<dbReference type="Gene3D" id="3.30.1600.10">
    <property type="entry name" value="SIR2/SIRT2 'Small Domain"/>
    <property type="match status" value="1"/>
</dbReference>
<dbReference type="EMBL" id="JASBNA010000001">
    <property type="protein sequence ID" value="KAK7696302.1"/>
    <property type="molecule type" value="Genomic_DNA"/>
</dbReference>
<sequence length="314" mass="34341">MTTTANVKAATPNQCDEPSTDMEAFKKILGSSKNIICIAGAGLSAPSGIPIFRGSEGALWRKYDMFKLSTKAGFLDSPSRVWQFEHYRRELVFKAKPNAAHDALAKFTIPYFRERVSPGSTFTLITQNVDELSRKALESVKSSLPPDSLGEGLSDPEHPPLIEMHGSLFDLECTAYECKHRETNYDSPLCPALAGTELIYEVGSKEPEPDIPKKNLPRCSKCGSLQRPGMVWFGEVPYRVDEVLKLTENADLILVVGTSSVVHPAAKLAGIVKAAGGKVAVFNIDRSKRDEQADFLFLGSADVILPEALSMKHV</sequence>
<keyword evidence="5" id="KW-0496">Mitochondrion</keyword>
<evidence type="ECO:0000256" key="6">
    <source>
        <dbReference type="PROSITE-ProRule" id="PRU00236"/>
    </source>
</evidence>
<evidence type="ECO:0000256" key="2">
    <source>
        <dbReference type="ARBA" id="ARBA00006924"/>
    </source>
</evidence>
<feature type="binding site" evidence="6">
    <location>
        <position position="178"/>
    </location>
    <ligand>
        <name>Zn(2+)</name>
        <dbReference type="ChEBI" id="CHEBI:29105"/>
    </ligand>
</feature>
<keyword evidence="6" id="KW-0479">Metal-binding</keyword>
<dbReference type="SUPFAM" id="SSF52467">
    <property type="entry name" value="DHS-like NAD/FAD-binding domain"/>
    <property type="match status" value="1"/>
</dbReference>
<dbReference type="GO" id="GO:0070403">
    <property type="term" value="F:NAD+ binding"/>
    <property type="evidence" value="ECO:0007669"/>
    <property type="project" value="InterPro"/>
</dbReference>
<feature type="binding site" evidence="6">
    <location>
        <position position="222"/>
    </location>
    <ligand>
        <name>Zn(2+)</name>
        <dbReference type="ChEBI" id="CHEBI:29105"/>
    </ligand>
</feature>
<keyword evidence="3" id="KW-0808">Transferase</keyword>
<dbReference type="InterPro" id="IPR026591">
    <property type="entry name" value="Sirtuin_cat_small_dom_sf"/>
</dbReference>
<dbReference type="PROSITE" id="PS50305">
    <property type="entry name" value="SIRTUIN"/>
    <property type="match status" value="1"/>
</dbReference>
<proteinExistence type="inferred from homology"/>
<evidence type="ECO:0000256" key="5">
    <source>
        <dbReference type="ARBA" id="ARBA00023128"/>
    </source>
</evidence>
<dbReference type="InterPro" id="IPR003000">
    <property type="entry name" value="Sirtuin"/>
</dbReference>
<keyword evidence="4" id="KW-0520">NAD</keyword>
<keyword evidence="9" id="KW-1185">Reference proteome</keyword>